<evidence type="ECO:0000313" key="3">
    <source>
        <dbReference type="Proteomes" id="UP000324252"/>
    </source>
</evidence>
<reference evidence="2 3" key="1">
    <citation type="submission" date="2016-11" db="EMBL/GenBank/DDBJ databases">
        <authorList>
            <person name="Varghese N."/>
            <person name="Submissions S."/>
        </authorList>
    </citation>
    <scope>NUCLEOTIDE SEQUENCE [LARGE SCALE GENOMIC DNA]</scope>
    <source>
        <strain evidence="2 3">DSM 29620</strain>
    </source>
</reference>
<feature type="signal peptide" evidence="1">
    <location>
        <begin position="1"/>
        <end position="20"/>
    </location>
</feature>
<evidence type="ECO:0008006" key="4">
    <source>
        <dbReference type="Google" id="ProtNLM"/>
    </source>
</evidence>
<organism evidence="2 3">
    <name type="scientific">Lutimaribacter pacificus</name>
    <dbReference type="NCBI Taxonomy" id="391948"/>
    <lineage>
        <taxon>Bacteria</taxon>
        <taxon>Pseudomonadati</taxon>
        <taxon>Pseudomonadota</taxon>
        <taxon>Alphaproteobacteria</taxon>
        <taxon>Rhodobacterales</taxon>
        <taxon>Roseobacteraceae</taxon>
        <taxon>Lutimaribacter</taxon>
    </lineage>
</organism>
<keyword evidence="3" id="KW-1185">Reference proteome</keyword>
<dbReference type="Proteomes" id="UP000324252">
    <property type="component" value="Unassembled WGS sequence"/>
</dbReference>
<dbReference type="EMBL" id="FQZZ01000001">
    <property type="protein sequence ID" value="SHJ58959.1"/>
    <property type="molecule type" value="Genomic_DNA"/>
</dbReference>
<keyword evidence="1" id="KW-0732">Signal</keyword>
<feature type="chain" id="PRO_5015064400" description="HdeA/HdeB family protein" evidence="1">
    <location>
        <begin position="21"/>
        <end position="104"/>
    </location>
</feature>
<accession>A0A1H0B942</accession>
<evidence type="ECO:0000256" key="1">
    <source>
        <dbReference type="SAM" id="SignalP"/>
    </source>
</evidence>
<dbReference type="OrthoDB" id="7875126at2"/>
<protein>
    <recommendedName>
        <fullName evidence="4">HdeA/HdeB family protein</fullName>
    </recommendedName>
</protein>
<proteinExistence type="predicted"/>
<evidence type="ECO:0000313" key="2">
    <source>
        <dbReference type="EMBL" id="SHJ58959.1"/>
    </source>
</evidence>
<dbReference type="AlphaFoldDB" id="A0A1H0B942"/>
<dbReference type="RefSeq" id="WP_149786397.1">
    <property type="nucleotide sequence ID" value="NZ_FNIO01000001.1"/>
</dbReference>
<name>A0A1H0B942_9RHOB</name>
<sequence>MKRILLAATLLGAGAGLAQAETAGERAARCAAQSEIVRQAVTLRAEGKRENRAIRTITRDRADLDTPYTEAISPLIGWVYTLNDAQLEGDVAGEFRTACDGYKP</sequence>
<gene>
    <name evidence="2" type="ORF">SAMN05444142_101732</name>
</gene>